<evidence type="ECO:0000259" key="2">
    <source>
        <dbReference type="PROSITE" id="PS50842"/>
    </source>
</evidence>
<keyword evidence="4" id="KW-1185">Reference proteome</keyword>
<dbReference type="Proteomes" id="UP001203297">
    <property type="component" value="Unassembled WGS sequence"/>
</dbReference>
<comment type="caution">
    <text evidence="3">The sequence shown here is derived from an EMBL/GenBank/DDBJ whole genome shotgun (WGS) entry which is preliminary data.</text>
</comment>
<sequence>MKSSLVLTVLSALAAAVRATVIDLESRATGGYVQNPSGTASFTVYSGCSTPACGKSASGFTAAISQLAFGAPPGLGAGDGCGRCFRVTGTADPYSPSYTGPFNSVVVKVTNLCPVQGNEQWCGQTISKPTNSFNKAVHFDLCQESGASGAFFPSGRNALTGSYQEVSCSQWSGSDGPSLWNGACLSGESAANWPSVACGNQGAKLSPRVGWNVISAHVYSRHRTSLTKWQRIQKEMKAASHSYCRAKYIRRRV</sequence>
<dbReference type="InterPro" id="IPR036908">
    <property type="entry name" value="RlpA-like_sf"/>
</dbReference>
<evidence type="ECO:0000313" key="3">
    <source>
        <dbReference type="EMBL" id="KAI0291671.1"/>
    </source>
</evidence>
<dbReference type="SUPFAM" id="SSF50685">
    <property type="entry name" value="Barwin-like endoglucanases"/>
    <property type="match status" value="1"/>
</dbReference>
<gene>
    <name evidence="3" type="ORF">B0F90DRAFT_1648265</name>
</gene>
<dbReference type="AlphaFoldDB" id="A0AAD4LVH1"/>
<evidence type="ECO:0000313" key="4">
    <source>
        <dbReference type="Proteomes" id="UP001203297"/>
    </source>
</evidence>
<dbReference type="PROSITE" id="PS50842">
    <property type="entry name" value="EXPANSIN_EG45"/>
    <property type="match status" value="1"/>
</dbReference>
<name>A0AAD4LVH1_9AGAM</name>
<proteinExistence type="predicted"/>
<protein>
    <submittedName>
        <fullName evidence="3">RlpA-like double-psi beta-barrel-protein domain-containing protein-containing protein</fullName>
    </submittedName>
</protein>
<accession>A0AAD4LVH1</accession>
<reference evidence="3" key="1">
    <citation type="journal article" date="2022" name="New Phytol.">
        <title>Evolutionary transition to the ectomycorrhizal habit in the genomes of a hyperdiverse lineage of mushroom-forming fungi.</title>
        <authorList>
            <person name="Looney B."/>
            <person name="Miyauchi S."/>
            <person name="Morin E."/>
            <person name="Drula E."/>
            <person name="Courty P.E."/>
            <person name="Kohler A."/>
            <person name="Kuo A."/>
            <person name="LaButti K."/>
            <person name="Pangilinan J."/>
            <person name="Lipzen A."/>
            <person name="Riley R."/>
            <person name="Andreopoulos W."/>
            <person name="He G."/>
            <person name="Johnson J."/>
            <person name="Nolan M."/>
            <person name="Tritt A."/>
            <person name="Barry K.W."/>
            <person name="Grigoriev I.V."/>
            <person name="Nagy L.G."/>
            <person name="Hibbett D."/>
            <person name="Henrissat B."/>
            <person name="Matheny P.B."/>
            <person name="Labbe J."/>
            <person name="Martin F.M."/>
        </authorList>
    </citation>
    <scope>NUCLEOTIDE SEQUENCE</scope>
    <source>
        <strain evidence="3">BPL690</strain>
    </source>
</reference>
<dbReference type="Pfam" id="PF22514">
    <property type="entry name" value="EXPB1_D1"/>
    <property type="match status" value="1"/>
</dbReference>
<evidence type="ECO:0000256" key="1">
    <source>
        <dbReference type="SAM" id="SignalP"/>
    </source>
</evidence>
<feature type="signal peptide" evidence="1">
    <location>
        <begin position="1"/>
        <end position="19"/>
    </location>
</feature>
<feature type="domain" description="Expansin-like EG45" evidence="2">
    <location>
        <begin position="50"/>
        <end position="173"/>
    </location>
</feature>
<dbReference type="CDD" id="cd22278">
    <property type="entry name" value="DPBB_GH45_endoglucanase"/>
    <property type="match status" value="1"/>
</dbReference>
<keyword evidence="1" id="KW-0732">Signal</keyword>
<feature type="chain" id="PRO_5042037927" evidence="1">
    <location>
        <begin position="20"/>
        <end position="253"/>
    </location>
</feature>
<dbReference type="Gene3D" id="2.40.40.10">
    <property type="entry name" value="RlpA-like domain"/>
    <property type="match status" value="1"/>
</dbReference>
<dbReference type="EMBL" id="WTXG01000146">
    <property type="protein sequence ID" value="KAI0291671.1"/>
    <property type="molecule type" value="Genomic_DNA"/>
</dbReference>
<organism evidence="3 4">
    <name type="scientific">Multifurca ochricompacta</name>
    <dbReference type="NCBI Taxonomy" id="376703"/>
    <lineage>
        <taxon>Eukaryota</taxon>
        <taxon>Fungi</taxon>
        <taxon>Dikarya</taxon>
        <taxon>Basidiomycota</taxon>
        <taxon>Agaricomycotina</taxon>
        <taxon>Agaricomycetes</taxon>
        <taxon>Russulales</taxon>
        <taxon>Russulaceae</taxon>
        <taxon>Multifurca</taxon>
    </lineage>
</organism>
<dbReference type="InterPro" id="IPR007112">
    <property type="entry name" value="Expansin/allergen_DPBB_dom"/>
</dbReference>